<evidence type="ECO:0000259" key="9">
    <source>
        <dbReference type="PROSITE" id="PS50928"/>
    </source>
</evidence>
<dbReference type="InterPro" id="IPR051393">
    <property type="entry name" value="ABC_transporter_permease"/>
</dbReference>
<feature type="transmembrane region" description="Helical" evidence="7">
    <location>
        <begin position="86"/>
        <end position="108"/>
    </location>
</feature>
<keyword evidence="6 7" id="KW-0472">Membrane</keyword>
<comment type="similarity">
    <text evidence="7">Belongs to the binding-protein-dependent transport system permease family.</text>
</comment>
<organism evidence="10 11">
    <name type="scientific">Pseudonocardia xinjiangensis</name>
    <dbReference type="NCBI Taxonomy" id="75289"/>
    <lineage>
        <taxon>Bacteria</taxon>
        <taxon>Bacillati</taxon>
        <taxon>Actinomycetota</taxon>
        <taxon>Actinomycetes</taxon>
        <taxon>Pseudonocardiales</taxon>
        <taxon>Pseudonocardiaceae</taxon>
        <taxon>Pseudonocardia</taxon>
    </lineage>
</organism>
<feature type="transmembrane region" description="Helical" evidence="7">
    <location>
        <begin position="276"/>
        <end position="297"/>
    </location>
</feature>
<dbReference type="Gene3D" id="1.10.3720.10">
    <property type="entry name" value="MetI-like"/>
    <property type="match status" value="1"/>
</dbReference>
<protein>
    <submittedName>
        <fullName evidence="10">Sugar ABC transporter permease</fullName>
    </submittedName>
</protein>
<dbReference type="InterPro" id="IPR035906">
    <property type="entry name" value="MetI-like_sf"/>
</dbReference>
<dbReference type="SUPFAM" id="SSF161098">
    <property type="entry name" value="MetI-like"/>
    <property type="match status" value="1"/>
</dbReference>
<keyword evidence="2 7" id="KW-0813">Transport</keyword>
<dbReference type="Pfam" id="PF00528">
    <property type="entry name" value="BPD_transp_1"/>
    <property type="match status" value="1"/>
</dbReference>
<evidence type="ECO:0000313" key="10">
    <source>
        <dbReference type="EMBL" id="NMH77903.1"/>
    </source>
</evidence>
<sequence>MSAVTVSTASTPAPALVREPEGRPQRKGASGLLAVPALAFFVVFALVPLAGAVVLSFADWDGLGEVGWAGWRNWSGVLTDPVTGQALLLTLKIMVVSWLVQTPISLLLGVFTAGTQRYRALLAVLYFVPLLLSSAAVAIAFKAILDPNFGIGGAPGLGFLAQDWLGDPDLVLYVVIFVIAWQFVPFHTLLYQAGVRQIPTSLYEAATIDGASTYQQFRHITLPQLRYTIVTSSTLMLTGSLTYFDVVFVLTGGGPGTATRLLPLDMYLTGFSANDMGGASVLAVILVVAGLGLAFVLTRFSGFARMSSEQEGL</sequence>
<proteinExistence type="inferred from homology"/>
<feature type="transmembrane region" description="Helical" evidence="7">
    <location>
        <begin position="32"/>
        <end position="58"/>
    </location>
</feature>
<dbReference type="InterPro" id="IPR000515">
    <property type="entry name" value="MetI-like"/>
</dbReference>
<feature type="transmembrane region" description="Helical" evidence="7">
    <location>
        <begin position="120"/>
        <end position="141"/>
    </location>
</feature>
<evidence type="ECO:0000256" key="3">
    <source>
        <dbReference type="ARBA" id="ARBA00022475"/>
    </source>
</evidence>
<accession>A0ABX1RF97</accession>
<dbReference type="PANTHER" id="PTHR30193">
    <property type="entry name" value="ABC TRANSPORTER PERMEASE PROTEIN"/>
    <property type="match status" value="1"/>
</dbReference>
<dbReference type="RefSeq" id="WP_169395991.1">
    <property type="nucleotide sequence ID" value="NZ_BAAAJH010000037.1"/>
</dbReference>
<dbReference type="CDD" id="cd06261">
    <property type="entry name" value="TM_PBP2"/>
    <property type="match status" value="1"/>
</dbReference>
<keyword evidence="4 7" id="KW-0812">Transmembrane</keyword>
<keyword evidence="5 7" id="KW-1133">Transmembrane helix</keyword>
<feature type="region of interest" description="Disordered" evidence="8">
    <location>
        <begin position="1"/>
        <end position="23"/>
    </location>
</feature>
<feature type="transmembrane region" description="Helical" evidence="7">
    <location>
        <begin position="235"/>
        <end position="256"/>
    </location>
</feature>
<evidence type="ECO:0000256" key="1">
    <source>
        <dbReference type="ARBA" id="ARBA00004651"/>
    </source>
</evidence>
<evidence type="ECO:0000256" key="8">
    <source>
        <dbReference type="SAM" id="MobiDB-lite"/>
    </source>
</evidence>
<name>A0ABX1RF97_9PSEU</name>
<keyword evidence="3" id="KW-1003">Cell membrane</keyword>
<gene>
    <name evidence="10" type="ORF">HF577_12515</name>
</gene>
<reference evidence="10 11" key="1">
    <citation type="submission" date="2020-04" db="EMBL/GenBank/DDBJ databases">
        <authorList>
            <person name="Klaysubun C."/>
            <person name="Duangmal K."/>
            <person name="Lipun K."/>
        </authorList>
    </citation>
    <scope>NUCLEOTIDE SEQUENCE [LARGE SCALE GENOMIC DNA]</scope>
    <source>
        <strain evidence="10 11">JCM 11839</strain>
    </source>
</reference>
<evidence type="ECO:0000256" key="5">
    <source>
        <dbReference type="ARBA" id="ARBA00022989"/>
    </source>
</evidence>
<dbReference type="EMBL" id="JAAXKY010000032">
    <property type="protein sequence ID" value="NMH77903.1"/>
    <property type="molecule type" value="Genomic_DNA"/>
</dbReference>
<comment type="subcellular location">
    <subcellularLocation>
        <location evidence="1 7">Cell membrane</location>
        <topology evidence="1 7">Multi-pass membrane protein</topology>
    </subcellularLocation>
</comment>
<dbReference type="PROSITE" id="PS50928">
    <property type="entry name" value="ABC_TM1"/>
    <property type="match status" value="1"/>
</dbReference>
<comment type="caution">
    <text evidence="10">The sequence shown here is derived from an EMBL/GenBank/DDBJ whole genome shotgun (WGS) entry which is preliminary data.</text>
</comment>
<evidence type="ECO:0000256" key="7">
    <source>
        <dbReference type="RuleBase" id="RU363032"/>
    </source>
</evidence>
<keyword evidence="11" id="KW-1185">Reference proteome</keyword>
<evidence type="ECO:0000256" key="6">
    <source>
        <dbReference type="ARBA" id="ARBA00023136"/>
    </source>
</evidence>
<feature type="domain" description="ABC transmembrane type-1" evidence="9">
    <location>
        <begin position="87"/>
        <end position="297"/>
    </location>
</feature>
<evidence type="ECO:0000256" key="2">
    <source>
        <dbReference type="ARBA" id="ARBA00022448"/>
    </source>
</evidence>
<evidence type="ECO:0000313" key="11">
    <source>
        <dbReference type="Proteomes" id="UP001296706"/>
    </source>
</evidence>
<evidence type="ECO:0000256" key="4">
    <source>
        <dbReference type="ARBA" id="ARBA00022692"/>
    </source>
</evidence>
<dbReference type="Proteomes" id="UP001296706">
    <property type="component" value="Unassembled WGS sequence"/>
</dbReference>
<feature type="compositionally biased region" description="Polar residues" evidence="8">
    <location>
        <begin position="1"/>
        <end position="11"/>
    </location>
</feature>
<feature type="transmembrane region" description="Helical" evidence="7">
    <location>
        <begin position="170"/>
        <end position="191"/>
    </location>
</feature>
<dbReference type="PANTHER" id="PTHR30193:SF37">
    <property type="entry name" value="INNER MEMBRANE ABC TRANSPORTER PERMEASE PROTEIN YCJO"/>
    <property type="match status" value="1"/>
</dbReference>